<dbReference type="EC" id="1.14.11.29" evidence="7"/>
<protein>
    <recommendedName>
        <fullName evidence="7">hypoxia-inducible factor-proline dioxygenase</fullName>
        <ecNumber evidence="7">1.14.11.29</ecNumber>
    </recommendedName>
</protein>
<sequence>MMIENSIAVNNSGDWRAGVAQPTLYQSFTVDSESSACNFPEKYYQNGGDGLEKSDEHQTQTHLRRISCFLAGELEVPDDTPGWSVLCHPSQGKTPLVTTCAASTSSEVMGAGYNSKDAVKRPYNLKRKNRGQDENEMQKVSRTDIRIPLVWEASLLALWEHALKYSFVSQAVCREAFVERIRRIASLAACSIEERGFFIFNHLLGFTHASEIHRWALESWKSQPQIFRPGKLCASETSSTRIRRDRVYWFNPNDMPATPLPGYPQVRLLILYVDAIVRAITPSLSCRNGQPAVISERSWSALSSYQKETNGLQEAVGYISHYDNPEALSDGRVLTALYYLNPVWKKSWGGQLILWPRGKSTKLVNPTDSQESNDSSRPLAILPTLDRLVLFYADERILHRVQPVLPCSERNERLAIVTWYLDRAERMEYLSKTQHA</sequence>
<gene>
    <name evidence="10" type="ORF">CDAUBV1_LOCUS13526</name>
</gene>
<dbReference type="GO" id="GO:0160082">
    <property type="term" value="F:hypoxia-inducible factor-proline dioxygenase activity"/>
    <property type="evidence" value="ECO:0007669"/>
    <property type="project" value="UniProtKB-EC"/>
</dbReference>
<dbReference type="InterPro" id="IPR005123">
    <property type="entry name" value="Oxoglu/Fe-dep_dioxygenase_dom"/>
</dbReference>
<evidence type="ECO:0000256" key="7">
    <source>
        <dbReference type="ARBA" id="ARBA00039004"/>
    </source>
</evidence>
<feature type="domain" description="Fe2OG dioxygenase" evidence="9">
    <location>
        <begin position="290"/>
        <end position="422"/>
    </location>
</feature>
<dbReference type="Pfam" id="PF13640">
    <property type="entry name" value="2OG-FeII_Oxy_3"/>
    <property type="match status" value="1"/>
</dbReference>
<comment type="cofactor">
    <cofactor evidence="1">
        <name>L-ascorbate</name>
        <dbReference type="ChEBI" id="CHEBI:38290"/>
    </cofactor>
</comment>
<evidence type="ECO:0000256" key="2">
    <source>
        <dbReference type="ARBA" id="ARBA00022723"/>
    </source>
</evidence>
<evidence type="ECO:0000256" key="8">
    <source>
        <dbReference type="ARBA" id="ARBA00049134"/>
    </source>
</evidence>
<comment type="caution">
    <text evidence="10">The sequence shown here is derived from an EMBL/GenBank/DDBJ whole genome shotgun (WGS) entry which is preliminary data.</text>
</comment>
<dbReference type="PANTHER" id="PTHR12907:SF26">
    <property type="entry name" value="HIF PROLYL HYDROXYLASE, ISOFORM C"/>
    <property type="match status" value="1"/>
</dbReference>
<dbReference type="InterPro" id="IPR006620">
    <property type="entry name" value="Pro_4_hyd_alph"/>
</dbReference>
<accession>A0AAV2TND0</accession>
<evidence type="ECO:0000313" key="11">
    <source>
        <dbReference type="Proteomes" id="UP001497525"/>
    </source>
</evidence>
<evidence type="ECO:0000259" key="9">
    <source>
        <dbReference type="PROSITE" id="PS51471"/>
    </source>
</evidence>
<reference evidence="10" key="1">
    <citation type="submission" date="2024-06" db="EMBL/GenBank/DDBJ databases">
        <authorList>
            <person name="Liu X."/>
            <person name="Lenzi L."/>
            <person name="Haldenby T S."/>
            <person name="Uol C."/>
        </authorList>
    </citation>
    <scope>NUCLEOTIDE SEQUENCE</scope>
</reference>
<proteinExistence type="predicted"/>
<dbReference type="PROSITE" id="PS51471">
    <property type="entry name" value="FE2OG_OXY"/>
    <property type="match status" value="1"/>
</dbReference>
<dbReference type="AlphaFoldDB" id="A0AAV2TND0"/>
<dbReference type="PANTHER" id="PTHR12907">
    <property type="entry name" value="EGL NINE HOMOLOG-RELATED"/>
    <property type="match status" value="1"/>
</dbReference>
<dbReference type="Proteomes" id="UP001497525">
    <property type="component" value="Unassembled WGS sequence"/>
</dbReference>
<comment type="catalytic activity">
    <reaction evidence="8">
        <text>L-prolyl-[hypoxia-inducible factor alpha subunit] + 2-oxoglutarate + O2 = trans-4-hydroxy-L-prolyl-[hypoxia-inducible factor alpha subunit] + succinate + CO2</text>
        <dbReference type="Rhea" id="RHEA:48400"/>
        <dbReference type="Rhea" id="RHEA-COMP:12093"/>
        <dbReference type="Rhea" id="RHEA-COMP:12094"/>
        <dbReference type="ChEBI" id="CHEBI:15379"/>
        <dbReference type="ChEBI" id="CHEBI:16526"/>
        <dbReference type="ChEBI" id="CHEBI:16810"/>
        <dbReference type="ChEBI" id="CHEBI:30031"/>
        <dbReference type="ChEBI" id="CHEBI:50342"/>
        <dbReference type="ChEBI" id="CHEBI:61965"/>
        <dbReference type="EC" id="1.14.11.29"/>
    </reaction>
</comment>
<dbReference type="InterPro" id="IPR044862">
    <property type="entry name" value="Pro_4_hyd_alph_FE2OG_OXY"/>
</dbReference>
<keyword evidence="4" id="KW-0223">Dioxygenase</keyword>
<dbReference type="SMART" id="SM00702">
    <property type="entry name" value="P4Hc"/>
    <property type="match status" value="1"/>
</dbReference>
<evidence type="ECO:0000256" key="1">
    <source>
        <dbReference type="ARBA" id="ARBA00001961"/>
    </source>
</evidence>
<evidence type="ECO:0000256" key="6">
    <source>
        <dbReference type="ARBA" id="ARBA00023004"/>
    </source>
</evidence>
<dbReference type="EMBL" id="CAXLJL010000523">
    <property type="protein sequence ID" value="CAL5138713.1"/>
    <property type="molecule type" value="Genomic_DNA"/>
</dbReference>
<keyword evidence="6" id="KW-0408">Iron</keyword>
<name>A0AAV2TND0_CALDB</name>
<evidence type="ECO:0000313" key="10">
    <source>
        <dbReference type="EMBL" id="CAL5138713.1"/>
    </source>
</evidence>
<evidence type="ECO:0000256" key="5">
    <source>
        <dbReference type="ARBA" id="ARBA00023002"/>
    </source>
</evidence>
<keyword evidence="5" id="KW-0560">Oxidoreductase</keyword>
<evidence type="ECO:0000256" key="4">
    <source>
        <dbReference type="ARBA" id="ARBA00022964"/>
    </source>
</evidence>
<evidence type="ECO:0000256" key="3">
    <source>
        <dbReference type="ARBA" id="ARBA00022896"/>
    </source>
</evidence>
<organism evidence="10 11">
    <name type="scientific">Calicophoron daubneyi</name>
    <name type="common">Rumen fluke</name>
    <name type="synonym">Paramphistomum daubneyi</name>
    <dbReference type="NCBI Taxonomy" id="300641"/>
    <lineage>
        <taxon>Eukaryota</taxon>
        <taxon>Metazoa</taxon>
        <taxon>Spiralia</taxon>
        <taxon>Lophotrochozoa</taxon>
        <taxon>Platyhelminthes</taxon>
        <taxon>Trematoda</taxon>
        <taxon>Digenea</taxon>
        <taxon>Plagiorchiida</taxon>
        <taxon>Pronocephalata</taxon>
        <taxon>Paramphistomoidea</taxon>
        <taxon>Paramphistomidae</taxon>
        <taxon>Calicophoron</taxon>
    </lineage>
</organism>
<dbReference type="InterPro" id="IPR051559">
    <property type="entry name" value="HIF_prolyl_hydroxylases"/>
</dbReference>
<dbReference type="GO" id="GO:0008198">
    <property type="term" value="F:ferrous iron binding"/>
    <property type="evidence" value="ECO:0007669"/>
    <property type="project" value="TreeGrafter"/>
</dbReference>
<keyword evidence="3" id="KW-0847">Vitamin C</keyword>
<keyword evidence="2" id="KW-0479">Metal-binding</keyword>
<dbReference type="GO" id="GO:0071456">
    <property type="term" value="P:cellular response to hypoxia"/>
    <property type="evidence" value="ECO:0007669"/>
    <property type="project" value="TreeGrafter"/>
</dbReference>
<dbReference type="Gene3D" id="2.60.120.620">
    <property type="entry name" value="q2cbj1_9rhob like domain"/>
    <property type="match status" value="1"/>
</dbReference>
<dbReference type="GO" id="GO:0031418">
    <property type="term" value="F:L-ascorbic acid binding"/>
    <property type="evidence" value="ECO:0007669"/>
    <property type="project" value="UniProtKB-KW"/>
</dbReference>